<dbReference type="GeneID" id="26796622"/>
<evidence type="ECO:0000313" key="2">
    <source>
        <dbReference type="EMBL" id="AKO61028.1"/>
    </source>
</evidence>
<keyword evidence="1" id="KW-1133">Transmembrane helix</keyword>
<proteinExistence type="predicted"/>
<dbReference type="RefSeq" id="YP_009225561.1">
    <property type="nucleotide sequence ID" value="NC_029094.1"/>
</dbReference>
<organism evidence="2 3">
    <name type="scientific">Pseudoalteromonas phage H101</name>
    <dbReference type="NCBI Taxonomy" id="1654919"/>
    <lineage>
        <taxon>Viruses</taxon>
        <taxon>Duplodnaviria</taxon>
        <taxon>Heunggongvirae</taxon>
        <taxon>Uroviricota</taxon>
        <taxon>Caudoviricetes</taxon>
        <taxon>Shandongvirus</taxon>
        <taxon>Shandongvirus H101</taxon>
    </lineage>
</organism>
<reference evidence="2 3" key="1">
    <citation type="submission" date="2015-05" db="EMBL/GenBank/DDBJ databases">
        <authorList>
            <person name="Wang D.B."/>
            <person name="Wang M."/>
        </authorList>
    </citation>
    <scope>NUCLEOTIDE SEQUENCE [LARGE SCALE GENOMIC DNA]</scope>
</reference>
<evidence type="ECO:0000256" key="1">
    <source>
        <dbReference type="SAM" id="Phobius"/>
    </source>
</evidence>
<accession>A0A0H4IRV6</accession>
<sequence length="61" mass="6703">MLKKIKEFITSYGFMSAIGITFMLVSLGQEGVEGGVTFLTGVIICYLEDIIVELKRINGSK</sequence>
<keyword evidence="1" id="KW-0812">Transmembrane</keyword>
<evidence type="ECO:0000313" key="3">
    <source>
        <dbReference type="Proteomes" id="UP000202763"/>
    </source>
</evidence>
<name>A0A0H4IRV6_9CAUD</name>
<dbReference type="KEGG" id="vg:26796622"/>
<protein>
    <submittedName>
        <fullName evidence="2">Uncharacterized protein</fullName>
    </submittedName>
</protein>
<keyword evidence="3" id="KW-1185">Reference proteome</keyword>
<feature type="transmembrane region" description="Helical" evidence="1">
    <location>
        <begin position="12"/>
        <end position="29"/>
    </location>
</feature>
<keyword evidence="1" id="KW-0472">Membrane</keyword>
<dbReference type="Proteomes" id="UP000202763">
    <property type="component" value="Segment"/>
</dbReference>
<dbReference type="EMBL" id="KR534323">
    <property type="protein sequence ID" value="AKO61028.1"/>
    <property type="molecule type" value="Genomic_DNA"/>
</dbReference>